<feature type="compositionally biased region" description="Basic and acidic residues" evidence="1">
    <location>
        <begin position="116"/>
        <end position="129"/>
    </location>
</feature>
<proteinExistence type="predicted"/>
<protein>
    <submittedName>
        <fullName evidence="2">Putative zinc finger SWIM domain-containing protein 8 isoform X3</fullName>
    </submittedName>
</protein>
<dbReference type="OrthoDB" id="10013584at2759"/>
<feature type="region of interest" description="Disordered" evidence="1">
    <location>
        <begin position="79"/>
        <end position="165"/>
    </location>
</feature>
<feature type="region of interest" description="Disordered" evidence="1">
    <location>
        <begin position="618"/>
        <end position="640"/>
    </location>
</feature>
<gene>
    <name evidence="2" type="ORF">BSL78_12098</name>
</gene>
<feature type="region of interest" description="Disordered" evidence="1">
    <location>
        <begin position="177"/>
        <end position="256"/>
    </location>
</feature>
<reference evidence="2 3" key="1">
    <citation type="journal article" date="2017" name="PLoS Biol.">
        <title>The sea cucumber genome provides insights into morphological evolution and visceral regeneration.</title>
        <authorList>
            <person name="Zhang X."/>
            <person name="Sun L."/>
            <person name="Yuan J."/>
            <person name="Sun Y."/>
            <person name="Gao Y."/>
            <person name="Zhang L."/>
            <person name="Li S."/>
            <person name="Dai H."/>
            <person name="Hamel J.F."/>
            <person name="Liu C."/>
            <person name="Yu Y."/>
            <person name="Liu S."/>
            <person name="Lin W."/>
            <person name="Guo K."/>
            <person name="Jin S."/>
            <person name="Xu P."/>
            <person name="Storey K.B."/>
            <person name="Huan P."/>
            <person name="Zhang T."/>
            <person name="Zhou Y."/>
            <person name="Zhang J."/>
            <person name="Lin C."/>
            <person name="Li X."/>
            <person name="Xing L."/>
            <person name="Huo D."/>
            <person name="Sun M."/>
            <person name="Wang L."/>
            <person name="Mercier A."/>
            <person name="Li F."/>
            <person name="Yang H."/>
            <person name="Xiang J."/>
        </authorList>
    </citation>
    <scope>NUCLEOTIDE SEQUENCE [LARGE SCALE GENOMIC DNA]</scope>
    <source>
        <strain evidence="2">Shaxun</strain>
        <tissue evidence="2">Muscle</tissue>
    </source>
</reference>
<dbReference type="Proteomes" id="UP000230750">
    <property type="component" value="Unassembled WGS sequence"/>
</dbReference>
<organism evidence="2 3">
    <name type="scientific">Stichopus japonicus</name>
    <name type="common">Sea cucumber</name>
    <dbReference type="NCBI Taxonomy" id="307972"/>
    <lineage>
        <taxon>Eukaryota</taxon>
        <taxon>Metazoa</taxon>
        <taxon>Echinodermata</taxon>
        <taxon>Eleutherozoa</taxon>
        <taxon>Echinozoa</taxon>
        <taxon>Holothuroidea</taxon>
        <taxon>Aspidochirotacea</taxon>
        <taxon>Aspidochirotida</taxon>
        <taxon>Stichopodidae</taxon>
        <taxon>Apostichopus</taxon>
    </lineage>
</organism>
<evidence type="ECO:0000313" key="3">
    <source>
        <dbReference type="Proteomes" id="UP000230750"/>
    </source>
</evidence>
<name>A0A2G8KSP3_STIJA</name>
<feature type="compositionally biased region" description="Polar residues" evidence="1">
    <location>
        <begin position="188"/>
        <end position="203"/>
    </location>
</feature>
<evidence type="ECO:0000256" key="1">
    <source>
        <dbReference type="SAM" id="MobiDB-lite"/>
    </source>
</evidence>
<keyword evidence="3" id="KW-1185">Reference proteome</keyword>
<sequence>MATFTSADVTANDMKLGFDAAVAALALKTNISEADNPLLCEGIRRHRGELALSMLVHYKDHPLKHRRILDALLDKQGGKVKGSAQNHTASHHIFPKPTHYPSQKYPVVGGQSNKPDNADSKRLQAEEALNRLSVNDNHHKGNATESRGEESDKAKSLPGPSGYLNNNSAYWEKMLARQQKRSKGMASIDSSAPETTSSDNSPTMGRRFPGGWVKHQGPGSDSGSSGNSSDSLSSSSSGEGISVSRSRGRDSKSPAFRVSLPLSSRLETALPLTMEQTREVQPRKAEGVAMTNTYCTQPTSEASAFFFFEMAKTAFRRRRPHQHIGLLFLVESEAISPRSAALSEMRSFTHQANEIGTPAITMLVEGWEGHLTPAEAASVADRASRGMDPNLVRAASELALSCLHHAHALNPNEVNRAIMQCKEQDADMLEKACMAVEHAAKGGDVHPEVLFNVAKQWKWLYDDYHHRQDRSHDDNHANQQQQQQPQENPPQMVQQFHPPPNVPICTAYGLPPQMPQGLRHNYHMGYPDYIPIDPYLVNVNVGIRGFRPRQQHVVGDRRLPVHRPPMGQDARLQWTVPQLCLPHQSACFYHPQQAGNMAPRQALQALPQGNNPMGQPQLGHFNAPGAWEKWSPTTPSQGPQ</sequence>
<feature type="compositionally biased region" description="Basic and acidic residues" evidence="1">
    <location>
        <begin position="146"/>
        <end position="155"/>
    </location>
</feature>
<dbReference type="PANTHER" id="PTHR22619">
    <property type="entry name" value="ZINC FINGER SWIM DOMAIN CONTAINING PROTEIN 4, 5, 6"/>
    <property type="match status" value="1"/>
</dbReference>
<dbReference type="GO" id="GO:0031462">
    <property type="term" value="C:Cul2-RING ubiquitin ligase complex"/>
    <property type="evidence" value="ECO:0007669"/>
    <property type="project" value="TreeGrafter"/>
</dbReference>
<feature type="compositionally biased region" description="Low complexity" evidence="1">
    <location>
        <begin position="217"/>
        <end position="245"/>
    </location>
</feature>
<evidence type="ECO:0000313" key="2">
    <source>
        <dbReference type="EMBL" id="PIK51018.1"/>
    </source>
</evidence>
<comment type="caution">
    <text evidence="2">The sequence shown here is derived from an EMBL/GenBank/DDBJ whole genome shotgun (WGS) entry which is preliminary data.</text>
</comment>
<dbReference type="EMBL" id="MRZV01000394">
    <property type="protein sequence ID" value="PIK51018.1"/>
    <property type="molecule type" value="Genomic_DNA"/>
</dbReference>
<feature type="compositionally biased region" description="Low complexity" evidence="1">
    <location>
        <begin position="479"/>
        <end position="495"/>
    </location>
</feature>
<feature type="compositionally biased region" description="Polar residues" evidence="1">
    <location>
        <begin position="631"/>
        <end position="640"/>
    </location>
</feature>
<accession>A0A2G8KSP3</accession>
<dbReference type="PANTHER" id="PTHR22619:SF1">
    <property type="entry name" value="ZINC FINGER SWIM DOMAIN-CONTAINING PROTEIN 8"/>
    <property type="match status" value="1"/>
</dbReference>
<dbReference type="STRING" id="307972.A0A2G8KSP3"/>
<feature type="region of interest" description="Disordered" evidence="1">
    <location>
        <begin position="468"/>
        <end position="497"/>
    </location>
</feature>
<dbReference type="AlphaFoldDB" id="A0A2G8KSP3"/>